<reference evidence="9 10" key="1">
    <citation type="journal article" date="2009" name="PLoS ONE">
        <title>Genome analysis of the anaerobic thermohalophilic bacterium Halothermothrix orenii.</title>
        <authorList>
            <person name="Mavromatis K."/>
            <person name="Ivanova N."/>
            <person name="Anderson I."/>
            <person name="Lykidis A."/>
            <person name="Hooper S.D."/>
            <person name="Sun H."/>
            <person name="Kunin V."/>
            <person name="Lapidus A."/>
            <person name="Hugenholtz P."/>
            <person name="Patel B."/>
            <person name="Kyrpides N.C."/>
        </authorList>
    </citation>
    <scope>NUCLEOTIDE SEQUENCE [LARGE SCALE GENOMIC DNA]</scope>
    <source>
        <strain evidence="10">H 168 / OCM 544 / DSM 9562</strain>
    </source>
</reference>
<dbReference type="Gene3D" id="1.10.150.300">
    <property type="entry name" value="TGS-like domain"/>
    <property type="match status" value="1"/>
</dbReference>
<evidence type="ECO:0000256" key="5">
    <source>
        <dbReference type="ARBA" id="ARBA00022842"/>
    </source>
</evidence>
<dbReference type="FunFam" id="3.10.20.30:FF:000001">
    <property type="entry name" value="Ribosome-binding ATPase YchF"/>
    <property type="match status" value="1"/>
</dbReference>
<dbReference type="OrthoDB" id="9807318at2"/>
<proteinExistence type="inferred from homology"/>
<dbReference type="SUPFAM" id="SSF81271">
    <property type="entry name" value="TGS-like"/>
    <property type="match status" value="1"/>
</dbReference>
<dbReference type="CDD" id="cd04867">
    <property type="entry name" value="TGS_YchF_OLA1"/>
    <property type="match status" value="1"/>
</dbReference>
<dbReference type="InterPro" id="IPR006073">
    <property type="entry name" value="GTP-bd"/>
</dbReference>
<dbReference type="InterPro" id="IPR041706">
    <property type="entry name" value="YchF_N"/>
</dbReference>
<keyword evidence="2" id="KW-0479">Metal-binding</keyword>
<dbReference type="HOGENOM" id="CLU_018395_0_1_9"/>
<accession>B8D1D0</accession>
<dbReference type="InterPro" id="IPR023192">
    <property type="entry name" value="TGS-like_dom_sf"/>
</dbReference>
<dbReference type="NCBIfam" id="TIGR00092">
    <property type="entry name" value="redox-regulated ATPase YchF"/>
    <property type="match status" value="1"/>
</dbReference>
<feature type="domain" description="OBG-type G" evidence="7">
    <location>
        <begin position="1"/>
        <end position="257"/>
    </location>
</feature>
<feature type="binding site" evidence="6">
    <location>
        <begin position="10"/>
        <end position="15"/>
    </location>
    <ligand>
        <name>ATP</name>
        <dbReference type="ChEBI" id="CHEBI:30616"/>
    </ligand>
</feature>
<dbReference type="InterPro" id="IPR027417">
    <property type="entry name" value="P-loop_NTPase"/>
</dbReference>
<feature type="domain" description="TGS" evidence="8">
    <location>
        <begin position="279"/>
        <end position="362"/>
    </location>
</feature>
<keyword evidence="5" id="KW-0460">Magnesium</keyword>
<dbReference type="GO" id="GO:0046872">
    <property type="term" value="F:metal ion binding"/>
    <property type="evidence" value="ECO:0007669"/>
    <property type="project" value="UniProtKB-KW"/>
</dbReference>
<dbReference type="GO" id="GO:0005524">
    <property type="term" value="F:ATP binding"/>
    <property type="evidence" value="ECO:0007669"/>
    <property type="project" value="UniProtKB-UniRule"/>
</dbReference>
<dbReference type="FunFam" id="1.10.150.300:FF:000001">
    <property type="entry name" value="Ribosome-binding ATPase YchF"/>
    <property type="match status" value="1"/>
</dbReference>
<gene>
    <name evidence="6" type="primary">ychF</name>
    <name evidence="9" type="ordered locus">Hore_23370</name>
</gene>
<dbReference type="AlphaFoldDB" id="B8D1D0"/>
<dbReference type="InterPro" id="IPR004095">
    <property type="entry name" value="TGS"/>
</dbReference>
<dbReference type="SUPFAM" id="SSF52540">
    <property type="entry name" value="P-loop containing nucleoside triphosphate hydrolases"/>
    <property type="match status" value="1"/>
</dbReference>
<dbReference type="Gene3D" id="3.40.50.300">
    <property type="entry name" value="P-loop containing nucleotide triphosphate hydrolases"/>
    <property type="match status" value="1"/>
</dbReference>
<evidence type="ECO:0000256" key="6">
    <source>
        <dbReference type="HAMAP-Rule" id="MF_00944"/>
    </source>
</evidence>
<dbReference type="GO" id="GO:0016887">
    <property type="term" value="F:ATP hydrolysis activity"/>
    <property type="evidence" value="ECO:0007669"/>
    <property type="project" value="UniProtKB-UniRule"/>
</dbReference>
<dbReference type="GO" id="GO:0043023">
    <property type="term" value="F:ribosomal large subunit binding"/>
    <property type="evidence" value="ECO:0007669"/>
    <property type="project" value="UniProtKB-UniRule"/>
</dbReference>
<dbReference type="PANTHER" id="PTHR23305:SF18">
    <property type="entry name" value="OBG-TYPE G DOMAIN-CONTAINING PROTEIN"/>
    <property type="match status" value="1"/>
</dbReference>
<keyword evidence="10" id="KW-1185">Reference proteome</keyword>
<evidence type="ECO:0000256" key="1">
    <source>
        <dbReference type="ARBA" id="ARBA00001946"/>
    </source>
</evidence>
<protein>
    <recommendedName>
        <fullName evidence="6">Ribosome-binding ATPase YchF</fullName>
    </recommendedName>
</protein>
<dbReference type="InterPro" id="IPR013029">
    <property type="entry name" value="YchF_C"/>
</dbReference>
<dbReference type="Gene3D" id="3.10.20.30">
    <property type="match status" value="1"/>
</dbReference>
<dbReference type="PRINTS" id="PR00326">
    <property type="entry name" value="GTP1OBG"/>
</dbReference>
<evidence type="ECO:0000259" key="8">
    <source>
        <dbReference type="PROSITE" id="PS51880"/>
    </source>
</evidence>
<dbReference type="InterPro" id="IPR031167">
    <property type="entry name" value="G_OBG"/>
</dbReference>
<evidence type="ECO:0000256" key="4">
    <source>
        <dbReference type="ARBA" id="ARBA00022840"/>
    </source>
</evidence>
<dbReference type="KEGG" id="hor:Hore_23370"/>
<dbReference type="PROSITE" id="PS51710">
    <property type="entry name" value="G_OBG"/>
    <property type="match status" value="1"/>
</dbReference>
<dbReference type="HAMAP" id="MF_00944">
    <property type="entry name" value="YchF_OLA1_ATPase"/>
    <property type="match status" value="1"/>
</dbReference>
<keyword evidence="3 6" id="KW-0547">Nucleotide-binding</keyword>
<dbReference type="InterPro" id="IPR004396">
    <property type="entry name" value="ATPase_YchF/OLA1"/>
</dbReference>
<keyword evidence="4 6" id="KW-0067">ATP-binding</keyword>
<name>B8D1D0_HALOH</name>
<dbReference type="PIRSF" id="PIRSF006641">
    <property type="entry name" value="CHP00092"/>
    <property type="match status" value="1"/>
</dbReference>
<dbReference type="GO" id="GO:0005525">
    <property type="term" value="F:GTP binding"/>
    <property type="evidence" value="ECO:0007669"/>
    <property type="project" value="InterPro"/>
</dbReference>
<evidence type="ECO:0000259" key="7">
    <source>
        <dbReference type="PROSITE" id="PS51710"/>
    </source>
</evidence>
<dbReference type="InterPro" id="IPR012676">
    <property type="entry name" value="TGS-like"/>
</dbReference>
<evidence type="ECO:0000313" key="10">
    <source>
        <dbReference type="Proteomes" id="UP000000719"/>
    </source>
</evidence>
<comment type="function">
    <text evidence="6">ATPase that binds to both the 70S ribosome and the 50S ribosomal subunit in a nucleotide-independent manner.</text>
</comment>
<organism evidence="9 10">
    <name type="scientific">Halothermothrix orenii (strain H 168 / OCM 544 / DSM 9562)</name>
    <dbReference type="NCBI Taxonomy" id="373903"/>
    <lineage>
        <taxon>Bacteria</taxon>
        <taxon>Bacillati</taxon>
        <taxon>Bacillota</taxon>
        <taxon>Clostridia</taxon>
        <taxon>Halanaerobiales</taxon>
        <taxon>Halothermotrichaceae</taxon>
        <taxon>Halothermothrix</taxon>
    </lineage>
</organism>
<dbReference type="InterPro" id="IPR012675">
    <property type="entry name" value="Beta-grasp_dom_sf"/>
</dbReference>
<sequence>MKIGIVGLPNVGKSTLFNALTRARADAANYPFCTIDPNVGVVNVPDPRLEVLNEMYQPAKKTPTTIEFVDIAGLVRGASKGEGLGNQFLAHIREVEAIAQVVRCFTDENVTHVDGEIDPVRDIETINTELMLADLATVEKRMEKTSRMAKSGEKKYKEELKVLEELKTALAEGKSIRQLDPGETGKRLIKELNLLTAKPTIYIANVNEEDMIDPSGNRLVNEVKEYAAGEGARVVAISAKIEADLAELEEEEARLFMEELGLEESGLDRVIRAGYALLDLITFFTAGEKEVRAWTVKRGATAPEAAGKIHTDMQRGFIRAEVISYEDLVRAGSVAKVREEGLLRLEGKDYIVKDGDICYFRFNV</sequence>
<evidence type="ECO:0000313" key="9">
    <source>
        <dbReference type="EMBL" id="ACL71082.1"/>
    </source>
</evidence>
<dbReference type="EMBL" id="CP001098">
    <property type="protein sequence ID" value="ACL71082.1"/>
    <property type="molecule type" value="Genomic_DNA"/>
</dbReference>
<dbReference type="PROSITE" id="PS51880">
    <property type="entry name" value="TGS"/>
    <property type="match status" value="1"/>
</dbReference>
<dbReference type="CDD" id="cd01900">
    <property type="entry name" value="YchF"/>
    <property type="match status" value="1"/>
</dbReference>
<dbReference type="RefSeq" id="WP_015924050.1">
    <property type="nucleotide sequence ID" value="NC_011899.1"/>
</dbReference>
<dbReference type="GO" id="GO:0005737">
    <property type="term" value="C:cytoplasm"/>
    <property type="evidence" value="ECO:0007669"/>
    <property type="project" value="TreeGrafter"/>
</dbReference>
<dbReference type="STRING" id="373903.Hore_23370"/>
<comment type="similarity">
    <text evidence="6">Belongs to the TRAFAC class OBG-HflX-like GTPase superfamily. OBG GTPase family. YchF/OLA1 subfamily.</text>
</comment>
<dbReference type="Pfam" id="PF01926">
    <property type="entry name" value="MMR_HSR1"/>
    <property type="match status" value="1"/>
</dbReference>
<dbReference type="PANTHER" id="PTHR23305">
    <property type="entry name" value="OBG GTPASE FAMILY"/>
    <property type="match status" value="1"/>
</dbReference>
<evidence type="ECO:0000256" key="3">
    <source>
        <dbReference type="ARBA" id="ARBA00022741"/>
    </source>
</evidence>
<comment type="cofactor">
    <cofactor evidence="1">
        <name>Mg(2+)</name>
        <dbReference type="ChEBI" id="CHEBI:18420"/>
    </cofactor>
</comment>
<dbReference type="eggNOG" id="COG0012">
    <property type="taxonomic scope" value="Bacteria"/>
</dbReference>
<dbReference type="Proteomes" id="UP000000719">
    <property type="component" value="Chromosome"/>
</dbReference>
<dbReference type="Pfam" id="PF06071">
    <property type="entry name" value="YchF-GTPase_C"/>
    <property type="match status" value="1"/>
</dbReference>
<evidence type="ECO:0000256" key="2">
    <source>
        <dbReference type="ARBA" id="ARBA00022723"/>
    </source>
</evidence>